<dbReference type="InterPro" id="IPR025514">
    <property type="entry name" value="DUF4402"/>
</dbReference>
<organism evidence="2 3">
    <name type="scientific">Piscirickettsia litoralis</name>
    <dbReference type="NCBI Taxonomy" id="1891921"/>
    <lineage>
        <taxon>Bacteria</taxon>
        <taxon>Pseudomonadati</taxon>
        <taxon>Pseudomonadota</taxon>
        <taxon>Gammaproteobacteria</taxon>
        <taxon>Thiotrichales</taxon>
        <taxon>Piscirickettsiaceae</taxon>
        <taxon>Piscirickettsia</taxon>
    </lineage>
</organism>
<evidence type="ECO:0000313" key="2">
    <source>
        <dbReference type="EMBL" id="ODN43970.1"/>
    </source>
</evidence>
<keyword evidence="1" id="KW-0732">Signal</keyword>
<name>A0ABX3A8R5_9GAMM</name>
<feature type="chain" id="PRO_5046915666" description="DUF4402 domain-containing protein" evidence="1">
    <location>
        <begin position="29"/>
        <end position="150"/>
    </location>
</feature>
<dbReference type="Pfam" id="PF14352">
    <property type="entry name" value="DUF4402"/>
    <property type="match status" value="1"/>
</dbReference>
<proteinExistence type="predicted"/>
<evidence type="ECO:0000256" key="1">
    <source>
        <dbReference type="SAM" id="SignalP"/>
    </source>
</evidence>
<gene>
    <name evidence="2" type="ORF">BGC07_01060</name>
</gene>
<comment type="caution">
    <text evidence="2">The sequence shown here is derived from an EMBL/GenBank/DDBJ whole genome shotgun (WGS) entry which is preliminary data.</text>
</comment>
<dbReference type="EMBL" id="MDTU01000001">
    <property type="protein sequence ID" value="ODN43970.1"/>
    <property type="molecule type" value="Genomic_DNA"/>
</dbReference>
<feature type="signal peptide" evidence="1">
    <location>
        <begin position="1"/>
        <end position="28"/>
    </location>
</feature>
<protein>
    <recommendedName>
        <fullName evidence="4">DUF4402 domain-containing protein</fullName>
    </recommendedName>
</protein>
<accession>A0ABX3A8R5</accession>
<evidence type="ECO:0008006" key="4">
    <source>
        <dbReference type="Google" id="ProtNLM"/>
    </source>
</evidence>
<sequence length="150" mass="15117">MTGEPPCKKSAILTAALITLGASYSAFAATGSVSVVAKVFQALTVTQTQAMDFGNLYVTTGSSSTKQATGSFGITGEKGASVSIDYPATITLAGPSSSTLNVTIQTSDENDSLNPGNGRLTKNIVGEVTVDNSTTAGNYSGTATVTVSYV</sequence>
<dbReference type="Proteomes" id="UP000094329">
    <property type="component" value="Unassembled WGS sequence"/>
</dbReference>
<keyword evidence="3" id="KW-1185">Reference proteome</keyword>
<evidence type="ECO:0000313" key="3">
    <source>
        <dbReference type="Proteomes" id="UP000094329"/>
    </source>
</evidence>
<reference evidence="2 3" key="1">
    <citation type="submission" date="2016-08" db="EMBL/GenBank/DDBJ databases">
        <title>Draft genome sequence of Candidatus Piscirickettsia litoralis, from seawater.</title>
        <authorList>
            <person name="Wan X."/>
            <person name="Lee A.J."/>
            <person name="Hou S."/>
            <person name="Donachie S.P."/>
        </authorList>
    </citation>
    <scope>NUCLEOTIDE SEQUENCE [LARGE SCALE GENOMIC DNA]</scope>
    <source>
        <strain evidence="2 3">Y2</strain>
    </source>
</reference>